<gene>
    <name evidence="3" type="ORF">S06H3_06772</name>
</gene>
<evidence type="ECO:0000259" key="2">
    <source>
        <dbReference type="Pfam" id="PF23572"/>
    </source>
</evidence>
<reference evidence="3" key="1">
    <citation type="journal article" date="2014" name="Front. Microbiol.">
        <title>High frequency of phylogenetically diverse reductive dehalogenase-homologous genes in deep subseafloor sedimentary metagenomes.</title>
        <authorList>
            <person name="Kawai M."/>
            <person name="Futagami T."/>
            <person name="Toyoda A."/>
            <person name="Takaki Y."/>
            <person name="Nishi S."/>
            <person name="Hori S."/>
            <person name="Arai W."/>
            <person name="Tsubouchi T."/>
            <person name="Morono Y."/>
            <person name="Uchiyama I."/>
            <person name="Ito T."/>
            <person name="Fujiyama A."/>
            <person name="Inagaki F."/>
            <person name="Takami H."/>
        </authorList>
    </citation>
    <scope>NUCLEOTIDE SEQUENCE</scope>
    <source>
        <strain evidence="3">Expedition CK06-06</strain>
    </source>
</reference>
<evidence type="ECO:0000259" key="1">
    <source>
        <dbReference type="Pfam" id="PF23571"/>
    </source>
</evidence>
<name>X1LKW1_9ZZZZ</name>
<dbReference type="EMBL" id="BARV01002670">
    <property type="protein sequence ID" value="GAH94778.1"/>
    <property type="molecule type" value="Genomic_DNA"/>
</dbReference>
<dbReference type="AlphaFoldDB" id="X1LKW1"/>
<dbReference type="InterPro" id="IPR004993">
    <property type="entry name" value="GH3"/>
</dbReference>
<dbReference type="GO" id="GO:0016881">
    <property type="term" value="F:acid-amino acid ligase activity"/>
    <property type="evidence" value="ECO:0007669"/>
    <property type="project" value="TreeGrafter"/>
</dbReference>
<sequence>GLTFLADMVFLEFIPYEEELKPQDNESYQPSTVLLDEVEEGKLYEVIITQFYGMPLLRYRLNDVVKVIAMGDEEAGINLPQIAFQRRVGEVINLGGLVWLDEKTVWQALYNTAVKFIEWAACKEYDNNQTFLRLYLELNEERDADEVANMIDEQLKLVDTNYWELHSSLDLKPVRVTLLSPGTFRHYTEEKGREGADLAHLKPAHMNPPELHIQRLLHFSEVGNEK</sequence>
<dbReference type="Pfam" id="PF23571">
    <property type="entry name" value="GH3_M"/>
    <property type="match status" value="1"/>
</dbReference>
<feature type="domain" description="GH3 C-terminal" evidence="2">
    <location>
        <begin position="116"/>
        <end position="205"/>
    </location>
</feature>
<dbReference type="Gene3D" id="3.40.50.12780">
    <property type="entry name" value="N-terminal domain of ligase-like"/>
    <property type="match status" value="1"/>
</dbReference>
<dbReference type="InterPro" id="IPR042099">
    <property type="entry name" value="ANL_N_sf"/>
</dbReference>
<dbReference type="GO" id="GO:0005737">
    <property type="term" value="C:cytoplasm"/>
    <property type="evidence" value="ECO:0007669"/>
    <property type="project" value="TreeGrafter"/>
</dbReference>
<dbReference type="InterPro" id="IPR055377">
    <property type="entry name" value="GH3_M"/>
</dbReference>
<feature type="domain" description="GH3 middle" evidence="1">
    <location>
        <begin position="3"/>
        <end position="87"/>
    </location>
</feature>
<feature type="non-terminal residue" evidence="3">
    <location>
        <position position="1"/>
    </location>
</feature>
<accession>X1LKW1</accession>
<comment type="caution">
    <text evidence="3">The sequence shown here is derived from an EMBL/GenBank/DDBJ whole genome shotgun (WGS) entry which is preliminary data.</text>
</comment>
<evidence type="ECO:0000313" key="3">
    <source>
        <dbReference type="EMBL" id="GAH94778.1"/>
    </source>
</evidence>
<dbReference type="PANTHER" id="PTHR31901">
    <property type="entry name" value="GH3 DOMAIN-CONTAINING PROTEIN"/>
    <property type="match status" value="1"/>
</dbReference>
<dbReference type="Pfam" id="PF23572">
    <property type="entry name" value="GH3_C"/>
    <property type="match status" value="1"/>
</dbReference>
<proteinExistence type="predicted"/>
<dbReference type="PANTHER" id="PTHR31901:SF9">
    <property type="entry name" value="GH3 DOMAIN-CONTAINING PROTEIN"/>
    <property type="match status" value="1"/>
</dbReference>
<organism evidence="3">
    <name type="scientific">marine sediment metagenome</name>
    <dbReference type="NCBI Taxonomy" id="412755"/>
    <lineage>
        <taxon>unclassified sequences</taxon>
        <taxon>metagenomes</taxon>
        <taxon>ecological metagenomes</taxon>
    </lineage>
</organism>
<protein>
    <submittedName>
        <fullName evidence="3">Uncharacterized protein</fullName>
    </submittedName>
</protein>
<dbReference type="InterPro" id="IPR055378">
    <property type="entry name" value="GH3_C"/>
</dbReference>